<evidence type="ECO:0000313" key="1">
    <source>
        <dbReference type="EMBL" id="MEA5666516.1"/>
    </source>
</evidence>
<organism evidence="1 2">
    <name type="scientific">Stenotrophomonas capsici</name>
    <dbReference type="NCBI Taxonomy" id="3110230"/>
    <lineage>
        <taxon>Bacteria</taxon>
        <taxon>Pseudomonadati</taxon>
        <taxon>Pseudomonadota</taxon>
        <taxon>Gammaproteobacteria</taxon>
        <taxon>Lysobacterales</taxon>
        <taxon>Lysobacteraceae</taxon>
        <taxon>Stenotrophomonas</taxon>
    </lineage>
</organism>
<protein>
    <submittedName>
        <fullName evidence="1">DUF3025 domain-containing protein</fullName>
    </submittedName>
</protein>
<dbReference type="InterPro" id="IPR021390">
    <property type="entry name" value="DUF3025"/>
</dbReference>
<dbReference type="EMBL" id="JAYFUH010000061">
    <property type="protein sequence ID" value="MEA5666516.1"/>
    <property type="molecule type" value="Genomic_DNA"/>
</dbReference>
<dbReference type="Proteomes" id="UP001301653">
    <property type="component" value="Unassembled WGS sequence"/>
</dbReference>
<evidence type="ECO:0000313" key="2">
    <source>
        <dbReference type="Proteomes" id="UP001301653"/>
    </source>
</evidence>
<dbReference type="Pfam" id="PF11227">
    <property type="entry name" value="DUF3025"/>
    <property type="match status" value="1"/>
</dbReference>
<comment type="caution">
    <text evidence="1">The sequence shown here is derived from an EMBL/GenBank/DDBJ whole genome shotgun (WGS) entry which is preliminary data.</text>
</comment>
<reference evidence="1 2" key="1">
    <citation type="submission" date="2023-12" db="EMBL/GenBank/DDBJ databases">
        <title>Stenotrophomonas guangdongensis sp. nov., isolated from wilted pepper plants (Capsicum annuum).</title>
        <authorList>
            <person name="Qiu M."/>
            <person name="Li Y."/>
            <person name="Liu Q."/>
            <person name="Zhang X."/>
            <person name="Huang Y."/>
            <person name="Guo R."/>
            <person name="Hu M."/>
            <person name="Zhou J."/>
            <person name="Zhou X."/>
        </authorList>
    </citation>
    <scope>NUCLEOTIDE SEQUENCE [LARGE SCALE GENOMIC DNA]</scope>
    <source>
        <strain evidence="1 2">MH1</strain>
    </source>
</reference>
<accession>A0ABU5UZK5</accession>
<name>A0ABU5UZK5_9GAMM</name>
<keyword evidence="2" id="KW-1185">Reference proteome</keyword>
<proteinExistence type="predicted"/>
<sequence>MNEVGAGQGRRRFIAPLRGQVDAECFRHPVFDGYADQRDLLTGADWPAIEALNARLASPDHRFVAQDAALLADGLHYETRIAQGRIATREENWHDLFNALVWMRHPAIKHALNARQCLHIARLGASERNPAQQALTQFDESGVIVRVRDPALLLAWDRHDWPALFAPVGWQRGDIAVAAVIGHALMEQMLVPGRLLVGKCVVVHGAADAAAVARVAAAITAGQVLAAASELRPLPLAGIPGWHPHQDAAFLAQADYFRPLREGRRYPPALAEPA</sequence>
<gene>
    <name evidence="1" type="ORF">VA603_03040</name>
</gene>